<dbReference type="SUPFAM" id="SSF56801">
    <property type="entry name" value="Acetyl-CoA synthetase-like"/>
    <property type="match status" value="1"/>
</dbReference>
<dbReference type="Pfam" id="PF00501">
    <property type="entry name" value="AMP-binding"/>
    <property type="match status" value="1"/>
</dbReference>
<dbReference type="InterPro" id="IPR000873">
    <property type="entry name" value="AMP-dep_synth/lig_dom"/>
</dbReference>
<organism evidence="5 6">
    <name type="scientific">Svornostia abyssi</name>
    <dbReference type="NCBI Taxonomy" id="2898438"/>
    <lineage>
        <taxon>Bacteria</taxon>
        <taxon>Bacillati</taxon>
        <taxon>Actinomycetota</taxon>
        <taxon>Thermoleophilia</taxon>
        <taxon>Solirubrobacterales</taxon>
        <taxon>Baekduiaceae</taxon>
        <taxon>Svornostia</taxon>
    </lineage>
</organism>
<dbReference type="Pfam" id="PF13193">
    <property type="entry name" value="AMP-binding_C"/>
    <property type="match status" value="1"/>
</dbReference>
<keyword evidence="2" id="KW-0436">Ligase</keyword>
<keyword evidence="6" id="KW-1185">Reference proteome</keyword>
<dbReference type="InterPro" id="IPR042099">
    <property type="entry name" value="ANL_N_sf"/>
</dbReference>
<name>A0ABY5PCB6_9ACTN</name>
<dbReference type="EMBL" id="CP088295">
    <property type="protein sequence ID" value="UUY02122.1"/>
    <property type="molecule type" value="Genomic_DNA"/>
</dbReference>
<evidence type="ECO:0000256" key="1">
    <source>
        <dbReference type="ARBA" id="ARBA00006432"/>
    </source>
</evidence>
<dbReference type="Gene3D" id="3.40.50.12780">
    <property type="entry name" value="N-terminal domain of ligase-like"/>
    <property type="match status" value="1"/>
</dbReference>
<comment type="similarity">
    <text evidence="1">Belongs to the ATP-dependent AMP-binding enzyme family.</text>
</comment>
<dbReference type="Proteomes" id="UP001058860">
    <property type="component" value="Chromosome"/>
</dbReference>
<dbReference type="InterPro" id="IPR045851">
    <property type="entry name" value="AMP-bd_C_sf"/>
</dbReference>
<feature type="domain" description="AMP-binding enzyme C-terminal" evidence="4">
    <location>
        <begin position="452"/>
        <end position="527"/>
    </location>
</feature>
<protein>
    <submittedName>
        <fullName evidence="5">Acyl-CoA synthetase</fullName>
    </submittedName>
</protein>
<evidence type="ECO:0000313" key="6">
    <source>
        <dbReference type="Proteomes" id="UP001058860"/>
    </source>
</evidence>
<feature type="domain" description="AMP-dependent synthetase/ligase" evidence="3">
    <location>
        <begin position="51"/>
        <end position="404"/>
    </location>
</feature>
<dbReference type="InterPro" id="IPR025110">
    <property type="entry name" value="AMP-bd_C"/>
</dbReference>
<dbReference type="PANTHER" id="PTHR43201:SF5">
    <property type="entry name" value="MEDIUM-CHAIN ACYL-COA LIGASE ACSF2, MITOCHONDRIAL"/>
    <property type="match status" value="1"/>
</dbReference>
<dbReference type="InterPro" id="IPR020845">
    <property type="entry name" value="AMP-binding_CS"/>
</dbReference>
<evidence type="ECO:0000259" key="3">
    <source>
        <dbReference type="Pfam" id="PF00501"/>
    </source>
</evidence>
<gene>
    <name evidence="5" type="ORF">LRS13_15515</name>
</gene>
<dbReference type="PANTHER" id="PTHR43201">
    <property type="entry name" value="ACYL-COA SYNTHETASE"/>
    <property type="match status" value="1"/>
</dbReference>
<accession>A0ABY5PCB6</accession>
<dbReference type="RefSeq" id="WP_353862655.1">
    <property type="nucleotide sequence ID" value="NZ_CP088295.1"/>
</dbReference>
<dbReference type="PROSITE" id="PS00455">
    <property type="entry name" value="AMP_BINDING"/>
    <property type="match status" value="1"/>
</dbReference>
<evidence type="ECO:0000259" key="4">
    <source>
        <dbReference type="Pfam" id="PF13193"/>
    </source>
</evidence>
<evidence type="ECO:0000313" key="5">
    <source>
        <dbReference type="EMBL" id="UUY02122.1"/>
    </source>
</evidence>
<sequence>MQLGVIGTKLHTLRQLQRTGIVRPMAPGRLIGLAKGLKTYGPTPAGGYAAAAGACGDRPAIIDELGVLTFGQVHRRTNALAHAFAARGIQEGDNVALLCRNHRGFVEATIALSKLGAHALYLNTMFAGPQITDVCAREQPTALIYDEEFTELCAGAGDDLQRYVAWTDTEGPRTEETLSELIATGDPTDVAPPEKPGRIVILTSGTTGTPKGAARPQPKSLDPAASLFSKIPLKAHQHTMIAAPLFHSWGLAHFFLAMSLRSTIVLRRRFDPEGTVAAVAEHGCSALVVVPVMLQRILDLGPETLGKYDTSSLKVIAASGSALPGPLAIEAMDQFGEVLYNLYGSTEVAWATIATPEDLRAAPGTAGRPPHGTVVRLYDEQGREVPQGQVGRIFVGNEMQFEGYTGGGGKEIIDGLMSSGDVGHFDEGGRLFIDGRDDEMIVSGGENVFPREVEDLLASHDAIHEVAVLGVEDAEWGQRLVAFVVVHEEGSITEDDMKDHVKVNLARYKVPREIYVVDELPRNATGKILKRELRERV</sequence>
<dbReference type="Gene3D" id="3.30.300.30">
    <property type="match status" value="1"/>
</dbReference>
<evidence type="ECO:0000256" key="2">
    <source>
        <dbReference type="ARBA" id="ARBA00022598"/>
    </source>
</evidence>
<dbReference type="CDD" id="cd04433">
    <property type="entry name" value="AFD_class_I"/>
    <property type="match status" value="1"/>
</dbReference>
<proteinExistence type="inferred from homology"/>
<reference evidence="6" key="1">
    <citation type="submission" date="2021-11" db="EMBL/GenBank/DDBJ databases">
        <title>Cultivation dependent microbiological survey of springs from the worlds oldest radium mine currently devoted to the extraction of radon-saturated water.</title>
        <authorList>
            <person name="Kapinusova G."/>
            <person name="Smrhova T."/>
            <person name="Strejcek M."/>
            <person name="Suman J."/>
            <person name="Jani K."/>
            <person name="Pajer P."/>
            <person name="Uhlik O."/>
        </authorList>
    </citation>
    <scope>NUCLEOTIDE SEQUENCE [LARGE SCALE GENOMIC DNA]</scope>
    <source>
        <strain evidence="6">J379</strain>
    </source>
</reference>